<dbReference type="AlphaFoldDB" id="A0A7W6CIP6"/>
<dbReference type="GO" id="GO:0003677">
    <property type="term" value="F:DNA binding"/>
    <property type="evidence" value="ECO:0007669"/>
    <property type="project" value="UniProtKB-UniRule"/>
</dbReference>
<dbReference type="PANTHER" id="PTHR47506">
    <property type="entry name" value="TRANSCRIPTIONAL REGULATORY PROTEIN"/>
    <property type="match status" value="1"/>
</dbReference>
<comment type="caution">
    <text evidence="6">The sequence shown here is derived from an EMBL/GenBank/DDBJ whole genome shotgun (WGS) entry which is preliminary data.</text>
</comment>
<protein>
    <submittedName>
        <fullName evidence="6">AcrR family transcriptional regulator</fullName>
    </submittedName>
</protein>
<gene>
    <name evidence="6" type="ORF">GGR38_004262</name>
</gene>
<keyword evidence="7" id="KW-1185">Reference proteome</keyword>
<feature type="domain" description="HTH tetR-type" evidence="5">
    <location>
        <begin position="8"/>
        <end position="68"/>
    </location>
</feature>
<feature type="DNA-binding region" description="H-T-H motif" evidence="4">
    <location>
        <begin position="31"/>
        <end position="50"/>
    </location>
</feature>
<feature type="domain" description="HTH tetR-type" evidence="5">
    <location>
        <begin position="222"/>
        <end position="282"/>
    </location>
</feature>
<organism evidence="6 7">
    <name type="scientific">Novosphingobium sediminicola</name>
    <dbReference type="NCBI Taxonomy" id="563162"/>
    <lineage>
        <taxon>Bacteria</taxon>
        <taxon>Pseudomonadati</taxon>
        <taxon>Pseudomonadota</taxon>
        <taxon>Alphaproteobacteria</taxon>
        <taxon>Sphingomonadales</taxon>
        <taxon>Sphingomonadaceae</taxon>
        <taxon>Novosphingobium</taxon>
    </lineage>
</organism>
<evidence type="ECO:0000256" key="2">
    <source>
        <dbReference type="ARBA" id="ARBA00023125"/>
    </source>
</evidence>
<dbReference type="SUPFAM" id="SSF46689">
    <property type="entry name" value="Homeodomain-like"/>
    <property type="match status" value="2"/>
</dbReference>
<dbReference type="PROSITE" id="PS50977">
    <property type="entry name" value="HTH_TETR_2"/>
    <property type="match status" value="2"/>
</dbReference>
<dbReference type="EMBL" id="JACIDX010000021">
    <property type="protein sequence ID" value="MBB3957288.1"/>
    <property type="molecule type" value="Genomic_DNA"/>
</dbReference>
<dbReference type="RefSeq" id="WP_183628443.1">
    <property type="nucleotide sequence ID" value="NZ_JACIDX010000021.1"/>
</dbReference>
<evidence type="ECO:0000256" key="4">
    <source>
        <dbReference type="PROSITE-ProRule" id="PRU00335"/>
    </source>
</evidence>
<keyword evidence="1" id="KW-0805">Transcription regulation</keyword>
<dbReference type="InterPro" id="IPR009057">
    <property type="entry name" value="Homeodomain-like_sf"/>
</dbReference>
<dbReference type="Proteomes" id="UP000548867">
    <property type="component" value="Unassembled WGS sequence"/>
</dbReference>
<sequence>MSIADDKAHAAEPIMAAALDWIASHGLTELTLRPLADKVGLSLNALTQAMGSKEQLITRVIASAMAQDAAFRDLWLRRVRAMAPIGRGMRAVLAETILDDWVVRQRGPACLLIDLIQEAGRSGTCSPALSAWLDEAGAFWAEILFDSLRQADAALGYIIDEAGFSLFAHDNPAYRMIRALCLHRFTGGLFPDPDEDIGKGRHLEQWIAALEPEQTYPDTPDRSKRGLIAAQAGHLIVTHGLEALTHRSAAAAAGTPASTVVYHFGTRDELMVAALHAVVTNFRHGLAENFGQPRPFYANYASSRDLVRATSIIAIAAARHPGLAHHALDMRRRRGENFVNSVLWEMGLPRGRIGDRCTSQVASVAVFGMRMVAMARGLDEHQVLLAAFARLAEVCG</sequence>
<evidence type="ECO:0000256" key="3">
    <source>
        <dbReference type="ARBA" id="ARBA00023163"/>
    </source>
</evidence>
<feature type="DNA-binding region" description="H-T-H motif" evidence="4">
    <location>
        <begin position="245"/>
        <end position="264"/>
    </location>
</feature>
<dbReference type="PANTHER" id="PTHR47506:SF6">
    <property type="entry name" value="HTH-TYPE TRANSCRIPTIONAL REPRESSOR NEMR"/>
    <property type="match status" value="1"/>
</dbReference>
<dbReference type="InterPro" id="IPR001647">
    <property type="entry name" value="HTH_TetR"/>
</dbReference>
<keyword evidence="3" id="KW-0804">Transcription</keyword>
<keyword evidence="2 4" id="KW-0238">DNA-binding</keyword>
<evidence type="ECO:0000259" key="5">
    <source>
        <dbReference type="PROSITE" id="PS50977"/>
    </source>
</evidence>
<proteinExistence type="predicted"/>
<dbReference type="Gene3D" id="1.10.357.10">
    <property type="entry name" value="Tetracycline Repressor, domain 2"/>
    <property type="match status" value="2"/>
</dbReference>
<name>A0A7W6CIP6_9SPHN</name>
<evidence type="ECO:0000313" key="6">
    <source>
        <dbReference type="EMBL" id="MBB3957288.1"/>
    </source>
</evidence>
<evidence type="ECO:0000313" key="7">
    <source>
        <dbReference type="Proteomes" id="UP000548867"/>
    </source>
</evidence>
<accession>A0A7W6CIP6</accession>
<evidence type="ECO:0000256" key="1">
    <source>
        <dbReference type="ARBA" id="ARBA00023015"/>
    </source>
</evidence>
<reference evidence="6 7" key="1">
    <citation type="submission" date="2020-08" db="EMBL/GenBank/DDBJ databases">
        <title>Genomic Encyclopedia of Type Strains, Phase IV (KMG-IV): sequencing the most valuable type-strain genomes for metagenomic binning, comparative biology and taxonomic classification.</title>
        <authorList>
            <person name="Goeker M."/>
        </authorList>
    </citation>
    <scope>NUCLEOTIDE SEQUENCE [LARGE SCALE GENOMIC DNA]</scope>
    <source>
        <strain evidence="6 7">DSM 27057</strain>
    </source>
</reference>